<reference evidence="1 2" key="1">
    <citation type="journal article" date="2019" name="Int. J. Syst. Evol. Microbiol.">
        <title>The Global Catalogue of Microorganisms (GCM) 10K type strain sequencing project: providing services to taxonomists for standard genome sequencing and annotation.</title>
        <authorList>
            <consortium name="The Broad Institute Genomics Platform"/>
            <consortium name="The Broad Institute Genome Sequencing Center for Infectious Disease"/>
            <person name="Wu L."/>
            <person name="Ma J."/>
        </authorList>
    </citation>
    <scope>NUCLEOTIDE SEQUENCE [LARGE SCALE GENOMIC DNA]</scope>
    <source>
        <strain evidence="1 2">CGMCC 1.12124</strain>
    </source>
</reference>
<organism evidence="1 2">
    <name type="scientific">Halorubrum rubrum</name>
    <dbReference type="NCBI Taxonomy" id="1126240"/>
    <lineage>
        <taxon>Archaea</taxon>
        <taxon>Methanobacteriati</taxon>
        <taxon>Methanobacteriota</taxon>
        <taxon>Stenosarchaea group</taxon>
        <taxon>Halobacteria</taxon>
        <taxon>Halobacteriales</taxon>
        <taxon>Haloferacaceae</taxon>
        <taxon>Halorubrum</taxon>
    </lineage>
</organism>
<dbReference type="RefSeq" id="WP_256410686.1">
    <property type="nucleotide sequence ID" value="NZ_JANHDM010000002.1"/>
</dbReference>
<dbReference type="AlphaFoldDB" id="A0ABD5QY68"/>
<dbReference type="EMBL" id="JBHSKY010000002">
    <property type="protein sequence ID" value="MFC5277655.1"/>
    <property type="molecule type" value="Genomic_DNA"/>
</dbReference>
<gene>
    <name evidence="1" type="ORF">ACFPM1_02560</name>
</gene>
<evidence type="ECO:0008006" key="3">
    <source>
        <dbReference type="Google" id="ProtNLM"/>
    </source>
</evidence>
<accession>A0ABD5QY68</accession>
<name>A0ABD5QY68_9EURY</name>
<protein>
    <recommendedName>
        <fullName evidence="3">Small CPxCG-related zinc finger protein</fullName>
    </recommendedName>
</protein>
<evidence type="ECO:0000313" key="1">
    <source>
        <dbReference type="EMBL" id="MFC5277655.1"/>
    </source>
</evidence>
<proteinExistence type="predicted"/>
<keyword evidence="2" id="KW-1185">Reference proteome</keyword>
<evidence type="ECO:0000313" key="2">
    <source>
        <dbReference type="Proteomes" id="UP001596118"/>
    </source>
</evidence>
<sequence>MTRCIHCGKPSSGRFSLVFERESEQREMDLPLCDQCVDRFEAAPDVRLSE</sequence>
<comment type="caution">
    <text evidence="1">The sequence shown here is derived from an EMBL/GenBank/DDBJ whole genome shotgun (WGS) entry which is preliminary data.</text>
</comment>
<dbReference type="Proteomes" id="UP001596118">
    <property type="component" value="Unassembled WGS sequence"/>
</dbReference>